<dbReference type="SUPFAM" id="SSF82171">
    <property type="entry name" value="DPP6 N-terminal domain-like"/>
    <property type="match status" value="1"/>
</dbReference>
<dbReference type="InterPro" id="IPR015943">
    <property type="entry name" value="WD40/YVTN_repeat-like_dom_sf"/>
</dbReference>
<dbReference type="Gene3D" id="2.130.10.10">
    <property type="entry name" value="YVTN repeat-like/Quinoprotein amine dehydrogenase"/>
    <property type="match status" value="1"/>
</dbReference>
<dbReference type="EMBL" id="JAFEUF010000214">
    <property type="protein sequence ID" value="MBM7057653.1"/>
    <property type="molecule type" value="Genomic_DNA"/>
</dbReference>
<keyword evidence="3" id="KW-1185">Reference proteome</keyword>
<dbReference type="RefSeq" id="WP_205085809.1">
    <property type="nucleotide sequence ID" value="NZ_JAFEUF010000214.1"/>
</dbReference>
<dbReference type="SUPFAM" id="SSF50998">
    <property type="entry name" value="Quinoprotein alcohol dehydrogenase-like"/>
    <property type="match status" value="1"/>
</dbReference>
<accession>A0ABS2I696</accession>
<dbReference type="Proteomes" id="UP000712045">
    <property type="component" value="Unassembled WGS sequence"/>
</dbReference>
<name>A0ABS2I696_9ACTN</name>
<sequence length="526" mass="57422">MTISFRIDRILGDRPFAEVGDPVLAVNDEDRGLLAVAGTHVAVAGMHEFGSTAPVGVYGIDDLTCRALLRARYPVHAMAFHPRLPLLVVGTGDYDGGYFFEGELLLLDLETGSATSLIEHELGRQVLDLEWLNEQELRVLVAPPDDWQDTDAWSEGHVAVVHRPDWKVVPPRSITGYDLAGPRGAAPRTDRREDARQTVSGLSTNWDPRRNVRAVEELSDGRIVATLDGVQLETWLPVGRRQWAVRDDDGGGRDIVIAADERSAWVGLVRPPWEERAQAVVRLALQDGAQLDHNAPGGPVSLVRCADGLPALAPAGRNGERSRLRIRRGSRVYFRETVSTQDGQQPGSGEAWLAAADLGAIPVAERPREPRRAEVDHLCPYSWKPGETHFAGPGVETADGDLIYAGTVYHSHGLQPGGSFVVRRMVASEEPTWVFRTDRKATDLDHDMETVYVTYDDGEIVGLDLRDGDVRRRRHLAVAGVPVVATALTVAGPGRLLIGTTDGRILDCSAVQGLSRKRSPSQGRRG</sequence>
<dbReference type="InterPro" id="IPR011047">
    <property type="entry name" value="Quinoprotein_ADH-like_sf"/>
</dbReference>
<organism evidence="2 3">
    <name type="scientific">Streptomyces durocortorensis</name>
    <dbReference type="NCBI Taxonomy" id="2811104"/>
    <lineage>
        <taxon>Bacteria</taxon>
        <taxon>Bacillati</taxon>
        <taxon>Actinomycetota</taxon>
        <taxon>Actinomycetes</taxon>
        <taxon>Kitasatosporales</taxon>
        <taxon>Streptomycetaceae</taxon>
        <taxon>Streptomyces</taxon>
    </lineage>
</organism>
<evidence type="ECO:0000313" key="2">
    <source>
        <dbReference type="EMBL" id="MBM7057653.1"/>
    </source>
</evidence>
<comment type="caution">
    <text evidence="2">The sequence shown here is derived from an EMBL/GenBank/DDBJ whole genome shotgun (WGS) entry which is preliminary data.</text>
</comment>
<reference evidence="2 3" key="1">
    <citation type="submission" date="2021-02" db="EMBL/GenBank/DDBJ databases">
        <title>Genome Streptomyces sp. RHZ10.</title>
        <authorList>
            <person name="Besaury L."/>
        </authorList>
    </citation>
    <scope>NUCLEOTIDE SEQUENCE [LARGE SCALE GENOMIC DNA]</scope>
    <source>
        <strain evidence="2 3">RHZ10</strain>
    </source>
</reference>
<feature type="region of interest" description="Disordered" evidence="1">
    <location>
        <begin position="178"/>
        <end position="203"/>
    </location>
</feature>
<protein>
    <submittedName>
        <fullName evidence="2">Uncharacterized protein</fullName>
    </submittedName>
</protein>
<proteinExistence type="predicted"/>
<evidence type="ECO:0000256" key="1">
    <source>
        <dbReference type="SAM" id="MobiDB-lite"/>
    </source>
</evidence>
<gene>
    <name evidence="2" type="ORF">JS521_28330</name>
</gene>
<evidence type="ECO:0000313" key="3">
    <source>
        <dbReference type="Proteomes" id="UP000712045"/>
    </source>
</evidence>